<dbReference type="InterPro" id="IPR050071">
    <property type="entry name" value="Dehydroquinate_synthase"/>
</dbReference>
<dbReference type="Proteomes" id="UP000014541">
    <property type="component" value="Unassembled WGS sequence"/>
</dbReference>
<dbReference type="GO" id="GO:0003856">
    <property type="term" value="F:3-dehydroquinate synthase activity"/>
    <property type="evidence" value="ECO:0007669"/>
    <property type="project" value="TreeGrafter"/>
</dbReference>
<dbReference type="Gene3D" id="3.40.50.1970">
    <property type="match status" value="1"/>
</dbReference>
<name>S3KFR2_TREMA</name>
<dbReference type="Pfam" id="PF24621">
    <property type="entry name" value="DHQS_C"/>
    <property type="match status" value="1"/>
</dbReference>
<accession>S3KFR2</accession>
<feature type="domain" description="3-dehydroquinate synthase N-terminal" evidence="7">
    <location>
        <begin position="93"/>
        <end position="204"/>
    </location>
</feature>
<dbReference type="SUPFAM" id="SSF56796">
    <property type="entry name" value="Dehydroquinate synthase-like"/>
    <property type="match status" value="1"/>
</dbReference>
<dbReference type="PANTHER" id="PTHR43622">
    <property type="entry name" value="3-DEHYDROQUINATE SYNTHASE"/>
    <property type="match status" value="1"/>
</dbReference>
<keyword evidence="4" id="KW-0520">NAD</keyword>
<dbReference type="Gene3D" id="1.20.1090.10">
    <property type="entry name" value="Dehydroquinate synthase-like - alpha domain"/>
    <property type="match status" value="1"/>
</dbReference>
<reference evidence="9 10" key="1">
    <citation type="submission" date="2013-04" db="EMBL/GenBank/DDBJ databases">
        <title>The Genome Sequence of Treponema maltophilum ATCC 51939.</title>
        <authorList>
            <consortium name="The Broad Institute Genomics Platform"/>
            <person name="Earl A."/>
            <person name="Ward D."/>
            <person name="Feldgarden M."/>
            <person name="Gevers D."/>
            <person name="Leonetti C."/>
            <person name="Blanton J.M."/>
            <person name="Dewhirst F.E."/>
            <person name="Izard J."/>
            <person name="Walker B."/>
            <person name="Young S."/>
            <person name="Zeng Q."/>
            <person name="Gargeya S."/>
            <person name="Fitzgerald M."/>
            <person name="Haas B."/>
            <person name="Abouelleil A."/>
            <person name="Allen A.W."/>
            <person name="Alvarado L."/>
            <person name="Arachchi H.M."/>
            <person name="Berlin A.M."/>
            <person name="Chapman S.B."/>
            <person name="Gainer-Dewar J."/>
            <person name="Goldberg J."/>
            <person name="Griggs A."/>
            <person name="Gujja S."/>
            <person name="Hansen M."/>
            <person name="Howarth C."/>
            <person name="Imamovic A."/>
            <person name="Ireland A."/>
            <person name="Larimer J."/>
            <person name="McCowan C."/>
            <person name="Murphy C."/>
            <person name="Pearson M."/>
            <person name="Poon T.W."/>
            <person name="Priest M."/>
            <person name="Roberts A."/>
            <person name="Saif S."/>
            <person name="Shea T."/>
            <person name="Sisk P."/>
            <person name="Sykes S."/>
            <person name="Wortman J."/>
            <person name="Nusbaum C."/>
            <person name="Birren B."/>
        </authorList>
    </citation>
    <scope>NUCLEOTIDE SEQUENCE [LARGE SCALE GENOMIC DNA]</scope>
    <source>
        <strain evidence="9 10">ATCC 51939</strain>
    </source>
</reference>
<feature type="domain" description="3-dehydroquinate synthase C-terminal" evidence="8">
    <location>
        <begin position="207"/>
        <end position="357"/>
    </location>
</feature>
<dbReference type="PANTHER" id="PTHR43622:SF1">
    <property type="entry name" value="3-DEHYDROQUINATE SYNTHASE"/>
    <property type="match status" value="1"/>
</dbReference>
<evidence type="ECO:0000313" key="9">
    <source>
        <dbReference type="EMBL" id="EPF31062.1"/>
    </source>
</evidence>
<dbReference type="STRING" id="1125699.HMPREF9194_01392"/>
<organism evidence="9 10">
    <name type="scientific">Treponema maltophilum ATCC 51939</name>
    <dbReference type="NCBI Taxonomy" id="1125699"/>
    <lineage>
        <taxon>Bacteria</taxon>
        <taxon>Pseudomonadati</taxon>
        <taxon>Spirochaetota</taxon>
        <taxon>Spirochaetia</taxon>
        <taxon>Spirochaetales</taxon>
        <taxon>Treponemataceae</taxon>
        <taxon>Treponema</taxon>
    </lineage>
</organism>
<keyword evidence="5" id="KW-0456">Lyase</keyword>
<comment type="cofactor">
    <cofactor evidence="2">
        <name>Co(2+)</name>
        <dbReference type="ChEBI" id="CHEBI:48828"/>
    </cofactor>
</comment>
<sequence>MDNTSFRINYEPVHPGTAHTDIEFYSGAASLFAALTSEEALGTEKTSAGDGTSGAERAPSGGKRMYITDTAVAAIPAVRDFLQAEKEKKQTVFILESGETHKTAETVLRICESALKANLNRSSVFVGIGGGVVCDLCAFACSIFKRGALLELVPTTLLAMTDAAIGGKTGCDFGSYKNMLGTFYPARTIRIAPDFVQTLSEREFFSGLAEAVKTAMLYDKDIFGVFEKQKDAVCKREKAVLADIIRSCAKAKAAVTEEDLSERGKRMELNLGHTFAHALESIAGFGKLSHGEAVAWGISRALQVSVNLGCCAAAYKERVFALLEQYGWCTACLHPALSAKTCAADLLLQAMKQDKKNSDARIRLILQSGLCSTLIKEVNDEDILAVL</sequence>
<dbReference type="PIRSF" id="PIRSF001455">
    <property type="entry name" value="DHQ_synth"/>
    <property type="match status" value="1"/>
</dbReference>
<dbReference type="GO" id="GO:0009073">
    <property type="term" value="P:aromatic amino acid family biosynthetic process"/>
    <property type="evidence" value="ECO:0007669"/>
    <property type="project" value="InterPro"/>
</dbReference>
<dbReference type="eggNOG" id="COG0337">
    <property type="taxonomic scope" value="Bacteria"/>
</dbReference>
<evidence type="ECO:0000256" key="1">
    <source>
        <dbReference type="ARBA" id="ARBA00001911"/>
    </source>
</evidence>
<dbReference type="AlphaFoldDB" id="S3KFR2"/>
<proteinExistence type="predicted"/>
<evidence type="ECO:0000256" key="6">
    <source>
        <dbReference type="ARBA" id="ARBA00023285"/>
    </source>
</evidence>
<protein>
    <submittedName>
        <fullName evidence="9">3-dehydroquinate synthase</fullName>
    </submittedName>
</protein>
<dbReference type="OrthoDB" id="9806583at2"/>
<dbReference type="InterPro" id="IPR056179">
    <property type="entry name" value="DHQS_C"/>
</dbReference>
<evidence type="ECO:0000259" key="8">
    <source>
        <dbReference type="Pfam" id="PF24621"/>
    </source>
</evidence>
<evidence type="ECO:0000256" key="5">
    <source>
        <dbReference type="ARBA" id="ARBA00023239"/>
    </source>
</evidence>
<evidence type="ECO:0000256" key="3">
    <source>
        <dbReference type="ARBA" id="ARBA00022723"/>
    </source>
</evidence>
<comment type="caution">
    <text evidence="9">The sequence shown here is derived from an EMBL/GenBank/DDBJ whole genome shotgun (WGS) entry which is preliminary data.</text>
</comment>
<evidence type="ECO:0000259" key="7">
    <source>
        <dbReference type="Pfam" id="PF01761"/>
    </source>
</evidence>
<dbReference type="PATRIC" id="fig|1125699.3.peg.1405"/>
<keyword evidence="10" id="KW-1185">Reference proteome</keyword>
<dbReference type="RefSeq" id="WP_016525673.1">
    <property type="nucleotide sequence ID" value="NZ_KE332518.1"/>
</dbReference>
<evidence type="ECO:0000256" key="4">
    <source>
        <dbReference type="ARBA" id="ARBA00023027"/>
    </source>
</evidence>
<dbReference type="EMBL" id="ATFF01000006">
    <property type="protein sequence ID" value="EPF31062.1"/>
    <property type="molecule type" value="Genomic_DNA"/>
</dbReference>
<dbReference type="GO" id="GO:0046872">
    <property type="term" value="F:metal ion binding"/>
    <property type="evidence" value="ECO:0007669"/>
    <property type="project" value="UniProtKB-KW"/>
</dbReference>
<evidence type="ECO:0000313" key="10">
    <source>
        <dbReference type="Proteomes" id="UP000014541"/>
    </source>
</evidence>
<keyword evidence="3" id="KW-0479">Metal-binding</keyword>
<dbReference type="CDD" id="cd08195">
    <property type="entry name" value="DHQS"/>
    <property type="match status" value="1"/>
</dbReference>
<gene>
    <name evidence="9" type="ORF">HMPREF9194_01392</name>
</gene>
<evidence type="ECO:0000256" key="2">
    <source>
        <dbReference type="ARBA" id="ARBA00001941"/>
    </source>
</evidence>
<keyword evidence="6" id="KW-0170">Cobalt</keyword>
<dbReference type="InterPro" id="IPR030960">
    <property type="entry name" value="DHQS/DOIS_N"/>
</dbReference>
<dbReference type="InterPro" id="IPR030963">
    <property type="entry name" value="DHQ_synth_fam"/>
</dbReference>
<dbReference type="HOGENOM" id="CLU_001201_0_1_12"/>
<comment type="cofactor">
    <cofactor evidence="1">
        <name>NAD(+)</name>
        <dbReference type="ChEBI" id="CHEBI:57540"/>
    </cofactor>
</comment>
<dbReference type="Pfam" id="PF01761">
    <property type="entry name" value="DHQ_synthase"/>
    <property type="match status" value="1"/>
</dbReference>